<proteinExistence type="inferred from homology"/>
<feature type="domain" description="GIY-YIG" evidence="2">
    <location>
        <begin position="7"/>
        <end position="82"/>
    </location>
</feature>
<dbReference type="RefSeq" id="WP_104231856.1">
    <property type="nucleotide sequence ID" value="NZ_PSNW01000012.1"/>
</dbReference>
<reference evidence="3 4" key="1">
    <citation type="submission" date="2018-02" db="EMBL/GenBank/DDBJ databases">
        <title>Genome sequencing of Solimonas sp. HR-BB.</title>
        <authorList>
            <person name="Lee Y."/>
            <person name="Jeon C.O."/>
        </authorList>
    </citation>
    <scope>NUCLEOTIDE SEQUENCE [LARGE SCALE GENOMIC DNA]</scope>
    <source>
        <strain evidence="3 4">HR-BB</strain>
    </source>
</reference>
<gene>
    <name evidence="3" type="ORF">C3942_18325</name>
</gene>
<organism evidence="3 4">
    <name type="scientific">Solimonas fluminis</name>
    <dbReference type="NCBI Taxonomy" id="2086571"/>
    <lineage>
        <taxon>Bacteria</taxon>
        <taxon>Pseudomonadati</taxon>
        <taxon>Pseudomonadota</taxon>
        <taxon>Gammaproteobacteria</taxon>
        <taxon>Nevskiales</taxon>
        <taxon>Nevskiaceae</taxon>
        <taxon>Solimonas</taxon>
    </lineage>
</organism>
<dbReference type="EMBL" id="PSNW01000012">
    <property type="protein sequence ID" value="PPE72541.1"/>
    <property type="molecule type" value="Genomic_DNA"/>
</dbReference>
<dbReference type="InterPro" id="IPR000305">
    <property type="entry name" value="GIY-YIG_endonuc"/>
</dbReference>
<comment type="caution">
    <text evidence="3">The sequence shown here is derived from an EMBL/GenBank/DDBJ whole genome shotgun (WGS) entry which is preliminary data.</text>
</comment>
<accession>A0A2S5TBZ3</accession>
<dbReference type="PROSITE" id="PS50164">
    <property type="entry name" value="GIY_YIG"/>
    <property type="match status" value="1"/>
</dbReference>
<evidence type="ECO:0000256" key="1">
    <source>
        <dbReference type="ARBA" id="ARBA00007435"/>
    </source>
</evidence>
<name>A0A2S5TBZ3_9GAMM</name>
<keyword evidence="4" id="KW-1185">Reference proteome</keyword>
<dbReference type="PANTHER" id="PTHR34477">
    <property type="entry name" value="UPF0213 PROTEIN YHBQ"/>
    <property type="match status" value="1"/>
</dbReference>
<dbReference type="SUPFAM" id="SSF82771">
    <property type="entry name" value="GIY-YIG endonuclease"/>
    <property type="match status" value="1"/>
</dbReference>
<dbReference type="Pfam" id="PF01541">
    <property type="entry name" value="GIY-YIG"/>
    <property type="match status" value="1"/>
</dbReference>
<dbReference type="Proteomes" id="UP000238220">
    <property type="component" value="Unassembled WGS sequence"/>
</dbReference>
<dbReference type="AlphaFoldDB" id="A0A2S5TBZ3"/>
<comment type="similarity">
    <text evidence="1">Belongs to the UPF0213 family.</text>
</comment>
<protein>
    <submittedName>
        <fullName evidence="3">GIY-YIG nuclease family protein</fullName>
    </submittedName>
</protein>
<dbReference type="InterPro" id="IPR050190">
    <property type="entry name" value="UPF0213_domain"/>
</dbReference>
<dbReference type="CDD" id="cd10456">
    <property type="entry name" value="GIY-YIG_UPF0213"/>
    <property type="match status" value="1"/>
</dbReference>
<dbReference type="OrthoDB" id="9797095at2"/>
<evidence type="ECO:0000313" key="3">
    <source>
        <dbReference type="EMBL" id="PPE72541.1"/>
    </source>
</evidence>
<sequence length="93" mass="10244">MADSATSCWYVYMLECAGDRLYTGITPDVEQRFGKHCSGRGAAFTRINPPRRILAAAACDSRSAALKAESALKKLKRPAKLDWARRHAWMAAG</sequence>
<dbReference type="PANTHER" id="PTHR34477:SF1">
    <property type="entry name" value="UPF0213 PROTEIN YHBQ"/>
    <property type="match status" value="1"/>
</dbReference>
<dbReference type="InterPro" id="IPR035901">
    <property type="entry name" value="GIY-YIG_endonuc_sf"/>
</dbReference>
<dbReference type="Gene3D" id="3.40.1440.10">
    <property type="entry name" value="GIY-YIG endonuclease"/>
    <property type="match status" value="1"/>
</dbReference>
<evidence type="ECO:0000313" key="4">
    <source>
        <dbReference type="Proteomes" id="UP000238220"/>
    </source>
</evidence>
<evidence type="ECO:0000259" key="2">
    <source>
        <dbReference type="PROSITE" id="PS50164"/>
    </source>
</evidence>